<dbReference type="InterPro" id="IPR011043">
    <property type="entry name" value="Gal_Oxase/kelch_b-propeller"/>
</dbReference>
<dbReference type="PANTHER" id="PTHR47435">
    <property type="entry name" value="KELCH REPEAT PROTEIN (AFU_ORTHOLOGUE AFUA_5G12780)"/>
    <property type="match status" value="1"/>
</dbReference>
<feature type="compositionally biased region" description="Polar residues" evidence="3">
    <location>
        <begin position="521"/>
        <end position="553"/>
    </location>
</feature>
<feature type="chain" id="PRO_5026034324" description="Galactose oxidase" evidence="5">
    <location>
        <begin position="29"/>
        <end position="660"/>
    </location>
</feature>
<sequence length="660" mass="72124">MELVSTNPGSTMMLRFIALLVLASISTAQKDPLKDFCRLHSHQTTIVDRRLYIDGGLVNWSPLSADSLNYTSTWLRYGNLDEDHEGFPQQYTLAKNNSVPSVHGGVLWSDATNKVVYMYGGEYGNDKPEDFRLWFYDIVYDTWNVSNASTTDIRRASWGAGVAVQDKGRGYYYGGWLTNSSVPGYHSRTPLKNMLVYDIVANSFRNQTGPDDTPRAEGVMIYLPVGDGGFLVYFGGIQFPYGNDTVAALPMDEIYLYDIANDVWYKQTASGDEIPGDRRRFCAGAAWADDRSSYNIYLYGGASVGNGTGYGDVWILSLPSFTWIKFYPTEEDGFGDPFPHHSLTCDVIENSQMIVMGGTFPNHTTECDVADVYAQHGLDLGKANTEGAKWAKFNPNVTQYRVPTEIARSIGGEATGGATVLAPTGGWAHRDLQGEFQRHYTPTTRTPTRYIPTSTTTTAPTTSPTSIGSKSNKKTIIASAVGGGVGALLLVALVAGICLCLRRRRRNQTQGSTELPAPHTYPNSSANINASPVSQQQSSFISPSVTQYTFTPQGSPPPPTDGTWSHQFDKEGRTTSQYFSQGVPGSQSPPSRASPVAQYGYDRSRGSPVEIADARPTPFQEMPNVRSPLGFAPIPEQPQPPDIVGIDPYFSQHPPRGAGT</sequence>
<dbReference type="GO" id="GO:0019760">
    <property type="term" value="P:glucosinolate metabolic process"/>
    <property type="evidence" value="ECO:0007669"/>
    <property type="project" value="UniProtKB-ARBA"/>
</dbReference>
<dbReference type="Gene3D" id="2.120.10.80">
    <property type="entry name" value="Kelch-type beta propeller"/>
    <property type="match status" value="2"/>
</dbReference>
<feature type="signal peptide" evidence="5">
    <location>
        <begin position="1"/>
        <end position="28"/>
    </location>
</feature>
<evidence type="ECO:0000313" key="7">
    <source>
        <dbReference type="Proteomes" id="UP000799291"/>
    </source>
</evidence>
<dbReference type="OrthoDB" id="10251809at2759"/>
<dbReference type="SUPFAM" id="SSF50965">
    <property type="entry name" value="Galactose oxidase, central domain"/>
    <property type="match status" value="1"/>
</dbReference>
<evidence type="ECO:0000313" key="6">
    <source>
        <dbReference type="EMBL" id="KAF2680577.1"/>
    </source>
</evidence>
<proteinExistence type="predicted"/>
<evidence type="ECO:0000256" key="4">
    <source>
        <dbReference type="SAM" id="Phobius"/>
    </source>
</evidence>
<gene>
    <name evidence="6" type="ORF">K458DRAFT_479748</name>
</gene>
<feature type="transmembrane region" description="Helical" evidence="4">
    <location>
        <begin position="476"/>
        <end position="501"/>
    </location>
</feature>
<keyword evidence="4" id="KW-0472">Membrane</keyword>
<dbReference type="PANTHER" id="PTHR47435:SF4">
    <property type="entry name" value="KELCH REPEAT PROTEIN (AFU_ORTHOLOGUE AFUA_5G12780)"/>
    <property type="match status" value="1"/>
</dbReference>
<keyword evidence="7" id="KW-1185">Reference proteome</keyword>
<keyword evidence="2" id="KW-0408">Iron</keyword>
<evidence type="ECO:0000256" key="3">
    <source>
        <dbReference type="SAM" id="MobiDB-lite"/>
    </source>
</evidence>
<keyword evidence="5" id="KW-0732">Signal</keyword>
<keyword evidence="4" id="KW-0812">Transmembrane</keyword>
<keyword evidence="1" id="KW-0677">Repeat</keyword>
<feature type="compositionally biased region" description="Low complexity" evidence="3">
    <location>
        <begin position="441"/>
        <end position="467"/>
    </location>
</feature>
<organism evidence="6 7">
    <name type="scientific">Lentithecium fluviatile CBS 122367</name>
    <dbReference type="NCBI Taxonomy" id="1168545"/>
    <lineage>
        <taxon>Eukaryota</taxon>
        <taxon>Fungi</taxon>
        <taxon>Dikarya</taxon>
        <taxon>Ascomycota</taxon>
        <taxon>Pezizomycotina</taxon>
        <taxon>Dothideomycetes</taxon>
        <taxon>Pleosporomycetidae</taxon>
        <taxon>Pleosporales</taxon>
        <taxon>Massarineae</taxon>
        <taxon>Lentitheciaceae</taxon>
        <taxon>Lentithecium</taxon>
    </lineage>
</organism>
<keyword evidence="4" id="KW-1133">Transmembrane helix</keyword>
<dbReference type="EMBL" id="MU005595">
    <property type="protein sequence ID" value="KAF2680577.1"/>
    <property type="molecule type" value="Genomic_DNA"/>
</dbReference>
<protein>
    <recommendedName>
        <fullName evidence="8">Galactose oxidase</fullName>
    </recommendedName>
</protein>
<evidence type="ECO:0000256" key="1">
    <source>
        <dbReference type="ARBA" id="ARBA00022737"/>
    </source>
</evidence>
<dbReference type="InterPro" id="IPR015915">
    <property type="entry name" value="Kelch-typ_b-propeller"/>
</dbReference>
<evidence type="ECO:0000256" key="5">
    <source>
        <dbReference type="SAM" id="SignalP"/>
    </source>
</evidence>
<reference evidence="6" key="1">
    <citation type="journal article" date="2020" name="Stud. Mycol.">
        <title>101 Dothideomycetes genomes: a test case for predicting lifestyles and emergence of pathogens.</title>
        <authorList>
            <person name="Haridas S."/>
            <person name="Albert R."/>
            <person name="Binder M."/>
            <person name="Bloem J."/>
            <person name="Labutti K."/>
            <person name="Salamov A."/>
            <person name="Andreopoulos B."/>
            <person name="Baker S."/>
            <person name="Barry K."/>
            <person name="Bills G."/>
            <person name="Bluhm B."/>
            <person name="Cannon C."/>
            <person name="Castanera R."/>
            <person name="Culley D."/>
            <person name="Daum C."/>
            <person name="Ezra D."/>
            <person name="Gonzalez J."/>
            <person name="Henrissat B."/>
            <person name="Kuo A."/>
            <person name="Liang C."/>
            <person name="Lipzen A."/>
            <person name="Lutzoni F."/>
            <person name="Magnuson J."/>
            <person name="Mondo S."/>
            <person name="Nolan M."/>
            <person name="Ohm R."/>
            <person name="Pangilinan J."/>
            <person name="Park H.-J."/>
            <person name="Ramirez L."/>
            <person name="Alfaro M."/>
            <person name="Sun H."/>
            <person name="Tritt A."/>
            <person name="Yoshinaga Y."/>
            <person name="Zwiers L.-H."/>
            <person name="Turgeon B."/>
            <person name="Goodwin S."/>
            <person name="Spatafora J."/>
            <person name="Crous P."/>
            <person name="Grigoriev I."/>
        </authorList>
    </citation>
    <scope>NUCLEOTIDE SEQUENCE</scope>
    <source>
        <strain evidence="6">CBS 122367</strain>
    </source>
</reference>
<dbReference type="AlphaFoldDB" id="A0A6G1IQQ2"/>
<accession>A0A6G1IQQ2</accession>
<name>A0A6G1IQQ2_9PLEO</name>
<feature type="compositionally biased region" description="Low complexity" evidence="3">
    <location>
        <begin position="580"/>
        <end position="591"/>
    </location>
</feature>
<evidence type="ECO:0000256" key="2">
    <source>
        <dbReference type="ARBA" id="ARBA00023004"/>
    </source>
</evidence>
<dbReference type="Proteomes" id="UP000799291">
    <property type="component" value="Unassembled WGS sequence"/>
</dbReference>
<feature type="region of interest" description="Disordered" evidence="3">
    <location>
        <begin position="507"/>
        <end position="660"/>
    </location>
</feature>
<evidence type="ECO:0008006" key="8">
    <source>
        <dbReference type="Google" id="ProtNLM"/>
    </source>
</evidence>
<feature type="region of interest" description="Disordered" evidence="3">
    <location>
        <begin position="441"/>
        <end position="470"/>
    </location>
</feature>